<evidence type="ECO:0000256" key="2">
    <source>
        <dbReference type="ARBA" id="ARBA00022980"/>
    </source>
</evidence>
<dbReference type="HAMAP" id="MF_00373">
    <property type="entry name" value="Ribosomal_bL28"/>
    <property type="match status" value="1"/>
</dbReference>
<evidence type="ECO:0000256" key="5">
    <source>
        <dbReference type="ARBA" id="ARBA00035269"/>
    </source>
</evidence>
<dbReference type="PANTHER" id="PTHR13528:SF2">
    <property type="entry name" value="LARGE RIBOSOMAL SUBUNIT PROTEIN BL28M"/>
    <property type="match status" value="1"/>
</dbReference>
<dbReference type="NCBIfam" id="TIGR00009">
    <property type="entry name" value="L28"/>
    <property type="match status" value="1"/>
</dbReference>
<keyword evidence="8" id="KW-1185">Reference proteome</keyword>
<evidence type="ECO:0000256" key="4">
    <source>
        <dbReference type="ARBA" id="ARBA00035265"/>
    </source>
</evidence>
<evidence type="ECO:0000313" key="7">
    <source>
        <dbReference type="EMBL" id="PWN22063.1"/>
    </source>
</evidence>
<dbReference type="STRING" id="1684307.A0A316UCD2"/>
<dbReference type="GO" id="GO:0006412">
    <property type="term" value="P:translation"/>
    <property type="evidence" value="ECO:0007669"/>
    <property type="project" value="InterPro"/>
</dbReference>
<sequence>MFPTLRLFSRTTYRGAAGSGPGRSGNTAFRSSPDSRKSPTDLASANWFKRSQRGLYDGAQLQTGNNVPESRQKTKRLFKPNVQRKAIWSEVLNEWVRLRLTTRGLRSIEKKGGLDQYIASTSDWKLGEFGRTLRTAMGKKARILQREAQLAQALAATAPKGTQPRATGRKVAASRAASDVDQTAQALEGMDIGAARAAEAT</sequence>
<dbReference type="Proteomes" id="UP000245942">
    <property type="component" value="Unassembled WGS sequence"/>
</dbReference>
<organism evidence="7 8">
    <name type="scientific">Pseudomicrostroma glucosiphilum</name>
    <dbReference type="NCBI Taxonomy" id="1684307"/>
    <lineage>
        <taxon>Eukaryota</taxon>
        <taxon>Fungi</taxon>
        <taxon>Dikarya</taxon>
        <taxon>Basidiomycota</taxon>
        <taxon>Ustilaginomycotina</taxon>
        <taxon>Exobasidiomycetes</taxon>
        <taxon>Microstromatales</taxon>
        <taxon>Microstromatales incertae sedis</taxon>
        <taxon>Pseudomicrostroma</taxon>
    </lineage>
</organism>
<dbReference type="Gene3D" id="2.30.170.40">
    <property type="entry name" value="Ribosomal protein L28/L24"/>
    <property type="match status" value="1"/>
</dbReference>
<dbReference type="EMBL" id="KZ819324">
    <property type="protein sequence ID" value="PWN22063.1"/>
    <property type="molecule type" value="Genomic_DNA"/>
</dbReference>
<feature type="region of interest" description="Disordered" evidence="6">
    <location>
        <begin position="155"/>
        <end position="181"/>
    </location>
</feature>
<feature type="region of interest" description="Disordered" evidence="6">
    <location>
        <begin position="13"/>
        <end position="41"/>
    </location>
</feature>
<dbReference type="InterPro" id="IPR034704">
    <property type="entry name" value="Ribosomal_bL28/bL31-like_sf"/>
</dbReference>
<dbReference type="RefSeq" id="XP_025349223.1">
    <property type="nucleotide sequence ID" value="XM_025492178.1"/>
</dbReference>
<protein>
    <recommendedName>
        <fullName evidence="4">Large ribosomal subunit protein bL28c</fullName>
    </recommendedName>
    <alternativeName>
        <fullName evidence="5">Large ribosomal subunit protein bL28m</fullName>
    </alternativeName>
</protein>
<evidence type="ECO:0000256" key="1">
    <source>
        <dbReference type="ARBA" id="ARBA00008760"/>
    </source>
</evidence>
<dbReference type="FunFam" id="2.30.170.40:FF:000003">
    <property type="entry name" value="54S ribosomal protein L24"/>
    <property type="match status" value="1"/>
</dbReference>
<accession>A0A316UCD2</accession>
<dbReference type="GeneID" id="37013912"/>
<dbReference type="SUPFAM" id="SSF143800">
    <property type="entry name" value="L28p-like"/>
    <property type="match status" value="1"/>
</dbReference>
<keyword evidence="3" id="KW-0687">Ribonucleoprotein</keyword>
<comment type="similarity">
    <text evidence="1">Belongs to the bacterial ribosomal protein bL28 family.</text>
</comment>
<dbReference type="PANTHER" id="PTHR13528">
    <property type="entry name" value="39S RIBOSOMAL PROTEIN L28, MITOCHONDRIAL"/>
    <property type="match status" value="1"/>
</dbReference>
<gene>
    <name evidence="7" type="ORF">BCV69DRAFT_281968</name>
</gene>
<dbReference type="InterPro" id="IPR026569">
    <property type="entry name" value="Ribosomal_bL28"/>
</dbReference>
<dbReference type="InterPro" id="IPR037147">
    <property type="entry name" value="Ribosomal_bL28_sf"/>
</dbReference>
<evidence type="ECO:0000256" key="3">
    <source>
        <dbReference type="ARBA" id="ARBA00023274"/>
    </source>
</evidence>
<keyword evidence="2" id="KW-0689">Ribosomal protein</keyword>
<dbReference type="Pfam" id="PF00830">
    <property type="entry name" value="Ribosomal_L28"/>
    <property type="match status" value="1"/>
</dbReference>
<evidence type="ECO:0000256" key="6">
    <source>
        <dbReference type="SAM" id="MobiDB-lite"/>
    </source>
</evidence>
<dbReference type="GO" id="GO:0005762">
    <property type="term" value="C:mitochondrial large ribosomal subunit"/>
    <property type="evidence" value="ECO:0007669"/>
    <property type="project" value="TreeGrafter"/>
</dbReference>
<proteinExistence type="inferred from homology"/>
<dbReference type="AlphaFoldDB" id="A0A316UCD2"/>
<reference evidence="7 8" key="1">
    <citation type="journal article" date="2018" name="Mol. Biol. Evol.">
        <title>Broad Genomic Sampling Reveals a Smut Pathogenic Ancestry of the Fungal Clade Ustilaginomycotina.</title>
        <authorList>
            <person name="Kijpornyongpan T."/>
            <person name="Mondo S.J."/>
            <person name="Barry K."/>
            <person name="Sandor L."/>
            <person name="Lee J."/>
            <person name="Lipzen A."/>
            <person name="Pangilinan J."/>
            <person name="LaButti K."/>
            <person name="Hainaut M."/>
            <person name="Henrissat B."/>
            <person name="Grigoriev I.V."/>
            <person name="Spatafora J.W."/>
            <person name="Aime M.C."/>
        </authorList>
    </citation>
    <scope>NUCLEOTIDE SEQUENCE [LARGE SCALE GENOMIC DNA]</scope>
    <source>
        <strain evidence="7 8">MCA 4718</strain>
    </source>
</reference>
<dbReference type="GO" id="GO:0003735">
    <property type="term" value="F:structural constituent of ribosome"/>
    <property type="evidence" value="ECO:0007669"/>
    <property type="project" value="InterPro"/>
</dbReference>
<dbReference type="InterPro" id="IPR001383">
    <property type="entry name" value="Ribosomal_bL28_bact-type"/>
</dbReference>
<evidence type="ECO:0000313" key="8">
    <source>
        <dbReference type="Proteomes" id="UP000245942"/>
    </source>
</evidence>
<dbReference type="OrthoDB" id="361870at2759"/>
<name>A0A316UCD2_9BASI</name>